<feature type="chain" id="PRO_5035987212" description="Right handed beta helix domain-containing protein" evidence="1">
    <location>
        <begin position="26"/>
        <end position="681"/>
    </location>
</feature>
<evidence type="ECO:0000313" key="3">
    <source>
        <dbReference type="EMBL" id="SUQ00713.1"/>
    </source>
</evidence>
<dbReference type="EMBL" id="LN681231">
    <property type="protein sequence ID" value="CEK25888.1"/>
    <property type="molecule type" value="Genomic_DNA"/>
</dbReference>
<evidence type="ECO:0008006" key="5">
    <source>
        <dbReference type="Google" id="ProtNLM"/>
    </source>
</evidence>
<reference evidence="2" key="1">
    <citation type="journal article" date="2015" name="Genome Announc.">
        <title>Complete Genome Sequence of Yersinia ruckeri Strain CSF007-82, Etiologic Agent of Red Mouth Disease in Salmonid Fish.</title>
        <authorList>
            <person name="Nelson M.C."/>
            <person name="LaPatra S.E."/>
            <person name="Welch T.J."/>
            <person name="Graf J."/>
        </authorList>
    </citation>
    <scope>NUCLEOTIDE SEQUENCE</scope>
    <source>
        <strain evidence="2">CSF007-82</strain>
    </source>
</reference>
<dbReference type="SUPFAM" id="SSF51126">
    <property type="entry name" value="Pectin lyase-like"/>
    <property type="match status" value="1"/>
</dbReference>
<dbReference type="AlphaFoldDB" id="A0A0A8VC16"/>
<dbReference type="InterPro" id="IPR012334">
    <property type="entry name" value="Pectin_lyas_fold"/>
</dbReference>
<dbReference type="InterPro" id="IPR011050">
    <property type="entry name" value="Pectin_lyase_fold/virulence"/>
</dbReference>
<proteinExistence type="predicted"/>
<sequence length="681" mass="75186">MKCSRTLLSLMTTAALSITAVAANAADPGCAGEEMPLLGGVVLTCATDLGIKPNQGFDISSEVSAALSDGKSIFFPAGNYLIGSDIVLKDKNSLVGSESGVTIFRGVKPNKSISIGNDTYGTIINQLTIKNIIFDNATVNFYGNKRNIEIINNAFINTVSEAQQLSVSHNAFTIHGNVFLRDKNHPGVGFSTYRNNNAKIENNVVGDISDKNLLLTLNYYDIGTFNVINKIKKSAKNKELTVLDEQGYFVAGWYATDGLKNSVFRNNVISGNTLDCLDVSGETDKAKCKMTRDHVIYIKQYNNVDVVNNYFSGWPLDAAGNIKFRNASHLYFAGNYLNKTEFNARPYDNSETLKMDNTFIFNNVLQETAIGYWQNFEDTDEKYIDARNFVVFDNVFSAEDQTASRINTSWRSTHGEFLEANNRYTDQTPVLANHLFQSVDITTAKERFPANKSALLAVKPIPLWNKIGNIGGQDLQENQLVRLDIEVEGYPSQFVVYEPNSSSDYSTYRWAAKLTALFNEKIKGACAGILTSKVTTDNSCKFMTPMGSKYLNDIYTTEGGAATYTINIINKYLEVGYISGSKIELGQSVKLAVTFEDGTHKEVTYTPDHEYRTAAHRWTAELAHKINTSIPGLCAGQYTESKGQNNGIAQCKNVIPSNSSYLNKIYTVNGQSAKIDISIES</sequence>
<keyword evidence="4" id="KW-1185">Reference proteome</keyword>
<organism evidence="2">
    <name type="scientific">Yersinia ruckeri</name>
    <dbReference type="NCBI Taxonomy" id="29486"/>
    <lineage>
        <taxon>Bacteria</taxon>
        <taxon>Pseudomonadati</taxon>
        <taxon>Pseudomonadota</taxon>
        <taxon>Gammaproteobacteria</taxon>
        <taxon>Enterobacterales</taxon>
        <taxon>Yersiniaceae</taxon>
        <taxon>Yersinia</taxon>
    </lineage>
</organism>
<dbReference type="OrthoDB" id="6480086at2"/>
<accession>A0A0A8VC16</accession>
<reference evidence="3 4" key="2">
    <citation type="submission" date="2018-06" db="EMBL/GenBank/DDBJ databases">
        <authorList>
            <consortium name="Pathogen Informatics"/>
            <person name="Doyle S."/>
        </authorList>
    </citation>
    <scope>NUCLEOTIDE SEQUENCE [LARGE SCALE GENOMIC DNA]</scope>
    <source>
        <strain evidence="3 4">NCTC10476</strain>
    </source>
</reference>
<evidence type="ECO:0000313" key="4">
    <source>
        <dbReference type="Proteomes" id="UP000255169"/>
    </source>
</evidence>
<dbReference type="Gene3D" id="3.30.70.2150">
    <property type="match status" value="1"/>
</dbReference>
<dbReference type="EMBL" id="UHJG01000001">
    <property type="protein sequence ID" value="SUQ00713.1"/>
    <property type="molecule type" value="Genomic_DNA"/>
</dbReference>
<protein>
    <recommendedName>
        <fullName evidence="5">Right handed beta helix domain-containing protein</fullName>
    </recommendedName>
</protein>
<dbReference type="Proteomes" id="UP000255169">
    <property type="component" value="Unassembled WGS sequence"/>
</dbReference>
<evidence type="ECO:0000313" key="2">
    <source>
        <dbReference type="EMBL" id="CEK25888.1"/>
    </source>
</evidence>
<feature type="signal peptide" evidence="1">
    <location>
        <begin position="1"/>
        <end position="25"/>
    </location>
</feature>
<gene>
    <name evidence="2" type="ORF">CSF007_0465</name>
    <name evidence="3" type="ORF">NCTC10476_02017</name>
</gene>
<name>A0A0A8VC16_YERRU</name>
<evidence type="ECO:0000256" key="1">
    <source>
        <dbReference type="SAM" id="SignalP"/>
    </source>
</evidence>
<dbReference type="Gene3D" id="2.160.20.10">
    <property type="entry name" value="Single-stranded right-handed beta-helix, Pectin lyase-like"/>
    <property type="match status" value="1"/>
</dbReference>
<keyword evidence="1" id="KW-0732">Signal</keyword>